<evidence type="ECO:0000313" key="10">
    <source>
        <dbReference type="EMBL" id="TXE09157.1"/>
    </source>
</evidence>
<organism evidence="10 11">
    <name type="scientific">Gelidibacter salicanalis</name>
    <dbReference type="NCBI Taxonomy" id="291193"/>
    <lineage>
        <taxon>Bacteria</taxon>
        <taxon>Pseudomonadati</taxon>
        <taxon>Bacteroidota</taxon>
        <taxon>Flavobacteriia</taxon>
        <taxon>Flavobacteriales</taxon>
        <taxon>Flavobacteriaceae</taxon>
        <taxon>Gelidibacter</taxon>
    </lineage>
</organism>
<dbReference type="GO" id="GO:0051537">
    <property type="term" value="F:2 iron, 2 sulfur cluster binding"/>
    <property type="evidence" value="ECO:0007669"/>
    <property type="project" value="UniProtKB-KW"/>
</dbReference>
<dbReference type="Gene3D" id="2.40.30.10">
    <property type="entry name" value="Translation factors"/>
    <property type="match status" value="1"/>
</dbReference>
<name>A0A5C7ALA5_9FLAO</name>
<dbReference type="GO" id="GO:0016491">
    <property type="term" value="F:oxidoreductase activity"/>
    <property type="evidence" value="ECO:0007669"/>
    <property type="project" value="UniProtKB-KW"/>
</dbReference>
<evidence type="ECO:0000256" key="4">
    <source>
        <dbReference type="ARBA" id="ARBA00022723"/>
    </source>
</evidence>
<dbReference type="InterPro" id="IPR017927">
    <property type="entry name" value="FAD-bd_FR_type"/>
</dbReference>
<evidence type="ECO:0000256" key="5">
    <source>
        <dbReference type="ARBA" id="ARBA00022827"/>
    </source>
</evidence>
<dbReference type="Proteomes" id="UP000321734">
    <property type="component" value="Unassembled WGS sequence"/>
</dbReference>
<dbReference type="SUPFAM" id="SSF63380">
    <property type="entry name" value="Riboflavin synthase domain-like"/>
    <property type="match status" value="1"/>
</dbReference>
<dbReference type="GO" id="GO:0046872">
    <property type="term" value="F:metal ion binding"/>
    <property type="evidence" value="ECO:0007669"/>
    <property type="project" value="UniProtKB-KW"/>
</dbReference>
<reference evidence="10 11" key="1">
    <citation type="submission" date="2019-08" db="EMBL/GenBank/DDBJ databases">
        <title>Genome sequence of Gelidibacter salicanalis IC162T.</title>
        <authorList>
            <person name="Bowman J.P."/>
        </authorList>
    </citation>
    <scope>NUCLEOTIDE SEQUENCE [LARGE SCALE GENOMIC DNA]</scope>
    <source>
        <strain evidence="10 11">IC162</strain>
    </source>
</reference>
<dbReference type="EMBL" id="VORX01000002">
    <property type="protein sequence ID" value="TXE09157.1"/>
    <property type="molecule type" value="Genomic_DNA"/>
</dbReference>
<evidence type="ECO:0000256" key="7">
    <source>
        <dbReference type="ARBA" id="ARBA00023004"/>
    </source>
</evidence>
<sequence length="223" mass="24966">MKNQVVQIKSIAFITHNVLHIITEKPEGMNFIPGQATELFIDEPGWENEGRPFTFTGLPDEEHLEFMIKTYPSHNGVTNKLRSLKAGDQVILNDVFGAISYKGEGTFIAGGAGVTPFISILRDLKSKDQLGNNTLIFANTSKRDIILKDEFQQMLGANFINILSEETVEGIAHGRITEQFLKDCGLSFDKQFYICGPPPMMAAVEEQLSHLDVKKEQLVMEEF</sequence>
<dbReference type="OrthoDB" id="9789468at2"/>
<keyword evidence="8" id="KW-0411">Iron-sulfur</keyword>
<dbReference type="AlphaFoldDB" id="A0A5C7ALA5"/>
<evidence type="ECO:0000259" key="9">
    <source>
        <dbReference type="PROSITE" id="PS51384"/>
    </source>
</evidence>
<dbReference type="Gene3D" id="3.40.50.80">
    <property type="entry name" value="Nucleotide-binding domain of ferredoxin-NADP reductase (FNR) module"/>
    <property type="match status" value="1"/>
</dbReference>
<evidence type="ECO:0000256" key="8">
    <source>
        <dbReference type="ARBA" id="ARBA00023014"/>
    </source>
</evidence>
<keyword evidence="11" id="KW-1185">Reference proteome</keyword>
<comment type="caution">
    <text evidence="10">The sequence shown here is derived from an EMBL/GenBank/DDBJ whole genome shotgun (WGS) entry which is preliminary data.</text>
</comment>
<gene>
    <name evidence="10" type="ORF">ES711_04275</name>
</gene>
<proteinExistence type="predicted"/>
<dbReference type="PRINTS" id="PR00410">
    <property type="entry name" value="PHEHYDRXLASE"/>
</dbReference>
<dbReference type="InterPro" id="IPR039261">
    <property type="entry name" value="FNR_nucleotide-bd"/>
</dbReference>
<dbReference type="CDD" id="cd06196">
    <property type="entry name" value="FNR_like_1"/>
    <property type="match status" value="1"/>
</dbReference>
<feature type="domain" description="FAD-binding FR-type" evidence="9">
    <location>
        <begin position="1"/>
        <end position="102"/>
    </location>
</feature>
<dbReference type="GO" id="GO:0050660">
    <property type="term" value="F:flavin adenine dinucleotide binding"/>
    <property type="evidence" value="ECO:0007669"/>
    <property type="project" value="TreeGrafter"/>
</dbReference>
<dbReference type="InterPro" id="IPR001433">
    <property type="entry name" value="OxRdtase_FAD/NAD-bd"/>
</dbReference>
<evidence type="ECO:0000313" key="11">
    <source>
        <dbReference type="Proteomes" id="UP000321734"/>
    </source>
</evidence>
<keyword evidence="3" id="KW-0001">2Fe-2S</keyword>
<dbReference type="RefSeq" id="WP_146890503.1">
    <property type="nucleotide sequence ID" value="NZ_VORX01000002.1"/>
</dbReference>
<dbReference type="InterPro" id="IPR050415">
    <property type="entry name" value="MRET"/>
</dbReference>
<dbReference type="Pfam" id="PF00175">
    <property type="entry name" value="NAD_binding_1"/>
    <property type="match status" value="1"/>
</dbReference>
<evidence type="ECO:0000256" key="1">
    <source>
        <dbReference type="ARBA" id="ARBA00001974"/>
    </source>
</evidence>
<dbReference type="PROSITE" id="PS51384">
    <property type="entry name" value="FAD_FR"/>
    <property type="match status" value="1"/>
</dbReference>
<dbReference type="PANTHER" id="PTHR47354:SF8">
    <property type="entry name" value="1,2-PHENYLACETYL-COA EPOXIDASE, SUBUNIT E"/>
    <property type="match status" value="1"/>
</dbReference>
<keyword evidence="2" id="KW-0285">Flavoprotein</keyword>
<keyword evidence="7" id="KW-0408">Iron</keyword>
<dbReference type="SUPFAM" id="SSF52343">
    <property type="entry name" value="Ferredoxin reductase-like, C-terminal NADP-linked domain"/>
    <property type="match status" value="1"/>
</dbReference>
<keyword evidence="4" id="KW-0479">Metal-binding</keyword>
<keyword evidence="5" id="KW-0274">FAD</keyword>
<dbReference type="InterPro" id="IPR017938">
    <property type="entry name" value="Riboflavin_synthase-like_b-brl"/>
</dbReference>
<evidence type="ECO:0000256" key="2">
    <source>
        <dbReference type="ARBA" id="ARBA00022630"/>
    </source>
</evidence>
<evidence type="ECO:0000256" key="3">
    <source>
        <dbReference type="ARBA" id="ARBA00022714"/>
    </source>
</evidence>
<keyword evidence="6" id="KW-0560">Oxidoreductase</keyword>
<dbReference type="PANTHER" id="PTHR47354">
    <property type="entry name" value="NADH OXIDOREDUCTASE HCR"/>
    <property type="match status" value="1"/>
</dbReference>
<protein>
    <submittedName>
        <fullName evidence="10">Flavodoxin reductase</fullName>
    </submittedName>
</protein>
<accession>A0A5C7ALA5</accession>
<evidence type="ECO:0000256" key="6">
    <source>
        <dbReference type="ARBA" id="ARBA00023002"/>
    </source>
</evidence>
<comment type="cofactor">
    <cofactor evidence="1">
        <name>FAD</name>
        <dbReference type="ChEBI" id="CHEBI:57692"/>
    </cofactor>
</comment>